<evidence type="ECO:0000259" key="2">
    <source>
        <dbReference type="Pfam" id="PF01361"/>
    </source>
</evidence>
<keyword evidence="4" id="KW-1185">Reference proteome</keyword>
<dbReference type="NCBIfam" id="NF041920">
    <property type="entry name" value="DmpI"/>
    <property type="match status" value="1"/>
</dbReference>
<accession>A0ABS8HU08</accession>
<feature type="domain" description="4-oxalocrotonate tautomerase-like" evidence="2">
    <location>
        <begin position="2"/>
        <end position="60"/>
    </location>
</feature>
<comment type="caution">
    <text evidence="3">The sequence shown here is derived from an EMBL/GenBank/DDBJ whole genome shotgun (WGS) entry which is preliminary data.</text>
</comment>
<name>A0ABS8HU08_9FIRM</name>
<dbReference type="Pfam" id="PF01361">
    <property type="entry name" value="Tautomerase"/>
    <property type="match status" value="1"/>
</dbReference>
<reference evidence="3" key="1">
    <citation type="submission" date="2021-11" db="EMBL/GenBank/DDBJ databases">
        <title>Description of a new species Pelosinus isolated from the bottom sediments of Lake Baikal.</title>
        <authorList>
            <person name="Zakharyuk A."/>
        </authorList>
    </citation>
    <scope>NUCLEOTIDE SEQUENCE</scope>
    <source>
        <strain evidence="3">Bkl1</strain>
    </source>
</reference>
<keyword evidence="1" id="KW-0413">Isomerase</keyword>
<dbReference type="Proteomes" id="UP001165492">
    <property type="component" value="Unassembled WGS sequence"/>
</dbReference>
<dbReference type="InterPro" id="IPR014347">
    <property type="entry name" value="Tautomerase/MIF_sf"/>
</dbReference>
<dbReference type="EMBL" id="JAJHJB010000008">
    <property type="protein sequence ID" value="MCC5465384.1"/>
    <property type="molecule type" value="Genomic_DNA"/>
</dbReference>
<evidence type="ECO:0000256" key="1">
    <source>
        <dbReference type="ARBA" id="ARBA00023235"/>
    </source>
</evidence>
<sequence length="62" mass="6756">MPAIIVEGIPLSLDQKRDLVAALTKSASSIMNVPEQSFQVYIKENSRENIGVAGILVSDRNK</sequence>
<organism evidence="3 4">
    <name type="scientific">Pelosinus baikalensis</name>
    <dbReference type="NCBI Taxonomy" id="2892015"/>
    <lineage>
        <taxon>Bacteria</taxon>
        <taxon>Bacillati</taxon>
        <taxon>Bacillota</taxon>
        <taxon>Negativicutes</taxon>
        <taxon>Selenomonadales</taxon>
        <taxon>Sporomusaceae</taxon>
        <taxon>Pelosinus</taxon>
    </lineage>
</organism>
<dbReference type="SUPFAM" id="SSF55331">
    <property type="entry name" value="Tautomerase/MIF"/>
    <property type="match status" value="1"/>
</dbReference>
<dbReference type="InterPro" id="IPR004370">
    <property type="entry name" value="4-OT-like_dom"/>
</dbReference>
<proteinExistence type="predicted"/>
<evidence type="ECO:0000313" key="4">
    <source>
        <dbReference type="Proteomes" id="UP001165492"/>
    </source>
</evidence>
<dbReference type="RefSeq" id="WP_229534637.1">
    <property type="nucleotide sequence ID" value="NZ_JAJHJB010000008.1"/>
</dbReference>
<protein>
    <submittedName>
        <fullName evidence="3">Tautomerase family protein</fullName>
    </submittedName>
</protein>
<evidence type="ECO:0000313" key="3">
    <source>
        <dbReference type="EMBL" id="MCC5465384.1"/>
    </source>
</evidence>
<gene>
    <name evidence="3" type="ORF">LMF89_08400</name>
</gene>
<dbReference type="Gene3D" id="3.30.429.10">
    <property type="entry name" value="Macrophage Migration Inhibitory Factor"/>
    <property type="match status" value="1"/>
</dbReference>